<feature type="region of interest" description="Disordered" evidence="10">
    <location>
        <begin position="448"/>
        <end position="468"/>
    </location>
</feature>
<name>A0A086TKQ0_9FUNG</name>
<gene>
    <name evidence="9" type="primary">MED5</name>
    <name evidence="11" type="ORF">MVEG_11920</name>
</gene>
<dbReference type="GO" id="GO:0016592">
    <property type="term" value="C:mediator complex"/>
    <property type="evidence" value="ECO:0007669"/>
    <property type="project" value="InterPro"/>
</dbReference>
<dbReference type="GO" id="GO:0003712">
    <property type="term" value="F:transcription coregulator activity"/>
    <property type="evidence" value="ECO:0007669"/>
    <property type="project" value="InterPro"/>
</dbReference>
<feature type="compositionally biased region" description="Low complexity" evidence="10">
    <location>
        <begin position="712"/>
        <end position="723"/>
    </location>
</feature>
<dbReference type="EMBL" id="KN042431">
    <property type="protein sequence ID" value="KFH62527.1"/>
    <property type="molecule type" value="Genomic_DNA"/>
</dbReference>
<sequence length="797" mass="87695">MDSWTTGNAVDSNVEALASADMMYLAYSMVRIRPAIPDLFVVQRLKDTQKFKGLDMDTVLLQFWLAALTGLAESNSANQRLLWKSLVFVKIPSIVSQLYSNPEEICRVVELSLRHLSFYRGILNECDECIAEDGSSVPIDVLKAIATGCQAKGLIRSNELDIPNGVSTSQLILGDYDQPTIEAIEDLCGRALSDFEHQEKLVDKIIQVCEEASNRNDVSMLSKICQTLDDNPLVLDLINLLRSPSALLIPLERYVNNLQQNEEDDIDTCNSNLEGFGIVLILIMTTVRRYELAGCLDTVLKDKHGFCYLWLLRTSSTIPPMSLSSMSAEMHALMGRWISALFDSMGISDDLIQTSKPQMLLEIAPSVFDQSLAACHAGVIDSTTLNSGLDYFLQPCLLFVLIGVVQYLCEEIVFSTPGSHATASSTPLPGSSVGQSILSPAGRVISPLATRGGKPGNGNQSSSGGAGHGKSAASVLMLQTSLKSLLAGESFPFRLVRLLRSEISAALESLATENDHQMGIIQDRLAEATVNYYPWSNLEPYEVNKLAQQSSLSFSSIVSGGRSMLVARRERGLSVFGGSNYHIDVDLFRATLTFLGPAQFVANILEQLLAAAQTPHGQRAAELGAAMLTTPLRDSSDQHLSPQNLLWTLMYQSLWVLVPGKLETFQQGKVLAQFVGMSLDLFQSRTYLQHSEEERKREREQEQAIGSDAMDVDPVQSQPSSSSLSNTQGRGGRNDKTRSRQQIERDAAVEPFRLMLDQRLKLLSPIAQDRPGFEGFVQGITHYQERQAPLPVINKFF</sequence>
<comment type="subunit">
    <text evidence="9">Component of the Mediator complex.</text>
</comment>
<evidence type="ECO:0000256" key="5">
    <source>
        <dbReference type="ARBA" id="ARBA00023159"/>
    </source>
</evidence>
<evidence type="ECO:0000256" key="10">
    <source>
        <dbReference type="SAM" id="MobiDB-lite"/>
    </source>
</evidence>
<protein>
    <recommendedName>
        <fullName evidence="3 9">Mediator of RNA polymerase II transcription subunit 5</fullName>
    </recommendedName>
    <alternativeName>
        <fullName evidence="8 9">Mediator complex subunit 5</fullName>
    </alternativeName>
</protein>
<dbReference type="AlphaFoldDB" id="A0A086TKQ0"/>
<keyword evidence="7 9" id="KW-0539">Nucleus</keyword>
<feature type="compositionally biased region" description="Basic and acidic residues" evidence="10">
    <location>
        <begin position="732"/>
        <end position="744"/>
    </location>
</feature>
<keyword evidence="6 9" id="KW-0804">Transcription</keyword>
<dbReference type="InterPro" id="IPR014801">
    <property type="entry name" value="Mediator_Med5_fun"/>
</dbReference>
<feature type="region of interest" description="Disordered" evidence="10">
    <location>
        <begin position="689"/>
        <end position="744"/>
    </location>
</feature>
<organism evidence="11 12">
    <name type="scientific">Podila verticillata NRRL 6337</name>
    <dbReference type="NCBI Taxonomy" id="1069443"/>
    <lineage>
        <taxon>Eukaryota</taxon>
        <taxon>Fungi</taxon>
        <taxon>Fungi incertae sedis</taxon>
        <taxon>Mucoromycota</taxon>
        <taxon>Mortierellomycotina</taxon>
        <taxon>Mortierellomycetes</taxon>
        <taxon>Mortierellales</taxon>
        <taxon>Mortierellaceae</taxon>
        <taxon>Podila</taxon>
    </lineage>
</organism>
<evidence type="ECO:0000313" key="12">
    <source>
        <dbReference type="Proteomes" id="UP000243308"/>
    </source>
</evidence>
<dbReference type="Proteomes" id="UP000243308">
    <property type="component" value="Unassembled WGS sequence"/>
</dbReference>
<dbReference type="GO" id="GO:0006357">
    <property type="term" value="P:regulation of transcription by RNA polymerase II"/>
    <property type="evidence" value="ECO:0007669"/>
    <property type="project" value="InterPro"/>
</dbReference>
<dbReference type="PANTHER" id="PTHR35784">
    <property type="entry name" value="MEDIATOR OF RNA POLYMERASE II TRANSCRIPTION SUBUNIT 5"/>
    <property type="match status" value="1"/>
</dbReference>
<dbReference type="OrthoDB" id="5549158at2759"/>
<evidence type="ECO:0000256" key="6">
    <source>
        <dbReference type="ARBA" id="ARBA00023163"/>
    </source>
</evidence>
<reference evidence="11 12" key="1">
    <citation type="submission" date="2011-02" db="EMBL/GenBank/DDBJ databases">
        <title>The Genome Sequence of Mortierella verticillata NRRL 6337.</title>
        <authorList>
            <consortium name="The Broad Institute Genome Sequencing Platform"/>
            <person name="Russ C."/>
            <person name="Cuomo C."/>
            <person name="Burger G."/>
            <person name="Gray M.W."/>
            <person name="Holland P.W.H."/>
            <person name="King N."/>
            <person name="Lang F.B.F."/>
            <person name="Roger A.J."/>
            <person name="Ruiz-Trillo I."/>
            <person name="Young S.K."/>
            <person name="Zeng Q."/>
            <person name="Gargeya S."/>
            <person name="Alvarado L."/>
            <person name="Berlin A."/>
            <person name="Chapman S.B."/>
            <person name="Chen Z."/>
            <person name="Freedman E."/>
            <person name="Gellesch M."/>
            <person name="Goldberg J."/>
            <person name="Griggs A."/>
            <person name="Gujja S."/>
            <person name="Heilman E."/>
            <person name="Heiman D."/>
            <person name="Howarth C."/>
            <person name="Mehta T."/>
            <person name="Neiman D."/>
            <person name="Pearson M."/>
            <person name="Roberts A."/>
            <person name="Saif S."/>
            <person name="Shea T."/>
            <person name="Shenoy N."/>
            <person name="Sisk P."/>
            <person name="Stolte C."/>
            <person name="Sykes S."/>
            <person name="White J."/>
            <person name="Yandava C."/>
            <person name="Haas B."/>
            <person name="Nusbaum C."/>
            <person name="Birren B."/>
        </authorList>
    </citation>
    <scope>NUCLEOTIDE SEQUENCE [LARGE SCALE GENOMIC DNA]</scope>
    <source>
        <strain evidence="11 12">NRRL 6337</strain>
    </source>
</reference>
<dbReference type="Pfam" id="PF08689">
    <property type="entry name" value="Med5"/>
    <property type="match status" value="1"/>
</dbReference>
<keyword evidence="5 9" id="KW-0010">Activator</keyword>
<evidence type="ECO:0000256" key="7">
    <source>
        <dbReference type="ARBA" id="ARBA00023242"/>
    </source>
</evidence>
<evidence type="ECO:0000256" key="8">
    <source>
        <dbReference type="ARBA" id="ARBA00031256"/>
    </source>
</evidence>
<accession>A0A086TKQ0</accession>
<evidence type="ECO:0000313" key="11">
    <source>
        <dbReference type="EMBL" id="KFH62527.1"/>
    </source>
</evidence>
<proteinExistence type="inferred from homology"/>
<evidence type="ECO:0000256" key="9">
    <source>
        <dbReference type="RuleBase" id="RU364142"/>
    </source>
</evidence>
<comment type="subcellular location">
    <subcellularLocation>
        <location evidence="1 9">Nucleus</location>
    </subcellularLocation>
</comment>
<feature type="compositionally biased region" description="Basic and acidic residues" evidence="10">
    <location>
        <begin position="690"/>
        <end position="702"/>
    </location>
</feature>
<keyword evidence="4 9" id="KW-0805">Transcription regulation</keyword>
<keyword evidence="12" id="KW-1185">Reference proteome</keyword>
<dbReference type="PANTHER" id="PTHR35784:SF1">
    <property type="entry name" value="MEDIATOR OF RNA POLYMERASE II TRANSCRIPTION SUBUNIT 5"/>
    <property type="match status" value="1"/>
</dbReference>
<evidence type="ECO:0000256" key="1">
    <source>
        <dbReference type="ARBA" id="ARBA00004123"/>
    </source>
</evidence>
<evidence type="ECO:0000256" key="2">
    <source>
        <dbReference type="ARBA" id="ARBA00008782"/>
    </source>
</evidence>
<evidence type="ECO:0000256" key="4">
    <source>
        <dbReference type="ARBA" id="ARBA00023015"/>
    </source>
</evidence>
<feature type="compositionally biased region" description="Low complexity" evidence="10">
    <location>
        <begin position="457"/>
        <end position="468"/>
    </location>
</feature>
<comment type="similarity">
    <text evidence="2 9">Belongs to the Mediator complex subunit 5 family.</text>
</comment>
<evidence type="ECO:0000256" key="3">
    <source>
        <dbReference type="ARBA" id="ARBA00020628"/>
    </source>
</evidence>
<comment type="function">
    <text evidence="9">Component of the Mediator complex, a coactivator involved in the regulated transcription of nearly all RNA polymerase II-dependent genes. Mediator functions as a bridge to convey information from gene-specific regulatory proteins to the basal RNA polymerase II transcription machinery. Mediator is recruited to promoters by direct interactions with regulatory proteins and serves as a scaffold for the assembly of a functional preinitiation complex with RNA polymerase II and the general transcription factors.</text>
</comment>